<dbReference type="PANTHER" id="PTHR32060:SF22">
    <property type="entry name" value="CARBOXYL-TERMINAL-PROCESSING PEPTIDASE 3, CHLOROPLASTIC"/>
    <property type="match status" value="1"/>
</dbReference>
<reference evidence="2 3" key="1">
    <citation type="journal article" date="2004" name="Int. J. Syst. Evol. Microbiol.">
        <title>Kaistella koreensis gen. nov., sp. nov., a novel member of the Chryseobacterium-Bergeyella-Riemerella branch.</title>
        <authorList>
            <person name="Kim M.K."/>
            <person name="Im W.T."/>
            <person name="Shin Y.K."/>
            <person name="Lim J.H."/>
            <person name="Kim S.H."/>
            <person name="Lee B.C."/>
            <person name="Park M.Y."/>
            <person name="Lee K.Y."/>
            <person name="Lee S.T."/>
        </authorList>
    </citation>
    <scope>NUCLEOTIDE SEQUENCE [LARGE SCALE GENOMIC DNA]</scope>
    <source>
        <strain evidence="2 3">CCUG 49689</strain>
    </source>
</reference>
<dbReference type="Proteomes" id="UP000035900">
    <property type="component" value="Unassembled WGS sequence"/>
</dbReference>
<dbReference type="AlphaFoldDB" id="A0A0J7IXN3"/>
<dbReference type="PANTHER" id="PTHR32060">
    <property type="entry name" value="TAIL-SPECIFIC PROTEASE"/>
    <property type="match status" value="1"/>
</dbReference>
<dbReference type="OrthoDB" id="2327485at2"/>
<dbReference type="Gene3D" id="3.90.226.10">
    <property type="entry name" value="2-enoyl-CoA Hydratase, Chain A, domain 1"/>
    <property type="match status" value="1"/>
</dbReference>
<gene>
    <name evidence="2" type="ORF">ACM44_11670</name>
</gene>
<dbReference type="Pfam" id="PF03572">
    <property type="entry name" value="Peptidase_S41"/>
    <property type="match status" value="1"/>
</dbReference>
<accession>A0A0J7IXN3</accession>
<dbReference type="RefSeq" id="WP_048500217.1">
    <property type="nucleotide sequence ID" value="NZ_LFNG01000016.1"/>
</dbReference>
<evidence type="ECO:0000313" key="2">
    <source>
        <dbReference type="EMBL" id="KMQ70571.1"/>
    </source>
</evidence>
<dbReference type="SUPFAM" id="SSF52096">
    <property type="entry name" value="ClpP/crotonase"/>
    <property type="match status" value="1"/>
</dbReference>
<dbReference type="GO" id="GO:0006508">
    <property type="term" value="P:proteolysis"/>
    <property type="evidence" value="ECO:0007669"/>
    <property type="project" value="InterPro"/>
</dbReference>
<name>A0A0J7IXN3_9FLAO</name>
<dbReference type="PATRIC" id="fig|1304281.5.peg.2502"/>
<organism evidence="2 3">
    <name type="scientific">Chryseobacterium koreense CCUG 49689</name>
    <dbReference type="NCBI Taxonomy" id="1304281"/>
    <lineage>
        <taxon>Bacteria</taxon>
        <taxon>Pseudomonadati</taxon>
        <taxon>Bacteroidota</taxon>
        <taxon>Flavobacteriia</taxon>
        <taxon>Flavobacteriales</taxon>
        <taxon>Weeksellaceae</taxon>
        <taxon>Chryseobacterium group</taxon>
        <taxon>Chryseobacterium</taxon>
    </lineage>
</organism>
<dbReference type="GO" id="GO:0004175">
    <property type="term" value="F:endopeptidase activity"/>
    <property type="evidence" value="ECO:0007669"/>
    <property type="project" value="TreeGrafter"/>
</dbReference>
<protein>
    <recommendedName>
        <fullName evidence="1">Tail specific protease domain-containing protein</fullName>
    </recommendedName>
</protein>
<dbReference type="SMART" id="SM00245">
    <property type="entry name" value="TSPc"/>
    <property type="match status" value="1"/>
</dbReference>
<dbReference type="EMBL" id="LFNG01000016">
    <property type="protein sequence ID" value="KMQ70571.1"/>
    <property type="molecule type" value="Genomic_DNA"/>
</dbReference>
<proteinExistence type="predicted"/>
<evidence type="ECO:0000259" key="1">
    <source>
        <dbReference type="SMART" id="SM00245"/>
    </source>
</evidence>
<dbReference type="InterPro" id="IPR005151">
    <property type="entry name" value="Tail-specific_protease"/>
</dbReference>
<comment type="caution">
    <text evidence="2">The sequence shown here is derived from an EMBL/GenBank/DDBJ whole genome shotgun (WGS) entry which is preliminary data.</text>
</comment>
<sequence length="498" mass="57313">MKSKIFLSIFFSLTLIASKAQTKILTKQQLKQDIESLREILNENSSYVYLNGYDFNKDFEKYLKNLKDSTKLEDFGSFLTETIGKIGDRHSSVRGFEVKDSLYLPFIFAPENEKVIILKRNTDKTLEIVNLKFPYLKSIDGISTDDFLQKILPNGISAPQKAYFTTAVREIRDVQRNYKMLNKELPKEIKLTFSDASFQNDTIISVSPVARMQTFQPWDEKFESEFKLTKEADYNKPEIVNKLFSIKNNIAYIQIPAMVAKEDAPLLLEKINSFMESIRNDSKALIIDVRSNGGGTRDITYEFAKYFVHPDSIFVVNATKQRGLIPLSEENIESLHSRNLYSFSELDKQEQKSVTKFLKTFKPMYELDNKKYSEYYFGLLNGKKLAKQSFYYNKPVYILANEKSFSAASVFVAVFKNIPNVKIVGVTTDGSSGNSDRFELPNSEIRLKLSTMVSFQKDGKILDGYGTEPDIKIERDINQILWKSDTQIDKLRSIILKN</sequence>
<feature type="domain" description="Tail specific protease" evidence="1">
    <location>
        <begin position="221"/>
        <end position="474"/>
    </location>
</feature>
<dbReference type="GO" id="GO:0008236">
    <property type="term" value="F:serine-type peptidase activity"/>
    <property type="evidence" value="ECO:0007669"/>
    <property type="project" value="InterPro"/>
</dbReference>
<evidence type="ECO:0000313" key="3">
    <source>
        <dbReference type="Proteomes" id="UP000035900"/>
    </source>
</evidence>
<keyword evidence="3" id="KW-1185">Reference proteome</keyword>
<dbReference type="STRING" id="1304281.ACM44_11670"/>
<dbReference type="InterPro" id="IPR029045">
    <property type="entry name" value="ClpP/crotonase-like_dom_sf"/>
</dbReference>